<dbReference type="PANTHER" id="PTHR46190">
    <property type="entry name" value="SI:CH211-201H21.5-RELATED"/>
    <property type="match status" value="1"/>
</dbReference>
<evidence type="ECO:0000259" key="2">
    <source>
        <dbReference type="Pfam" id="PF01156"/>
    </source>
</evidence>
<dbReference type="GO" id="GO:0016799">
    <property type="term" value="F:hydrolase activity, hydrolyzing N-glycosyl compounds"/>
    <property type="evidence" value="ECO:0007669"/>
    <property type="project" value="InterPro"/>
</dbReference>
<evidence type="ECO:0000256" key="1">
    <source>
        <dbReference type="ARBA" id="ARBA00009176"/>
    </source>
</evidence>
<dbReference type="PANTHER" id="PTHR46190:SF1">
    <property type="entry name" value="SI:CH211-201H21.5"/>
    <property type="match status" value="1"/>
</dbReference>
<dbReference type="GeneID" id="115876479"/>
<dbReference type="RefSeq" id="XP_030748134.1">
    <property type="nucleotide sequence ID" value="XM_030892274.1"/>
</dbReference>
<dbReference type="Proteomes" id="UP000504635">
    <property type="component" value="Unplaced"/>
</dbReference>
<reference evidence="4 5" key="1">
    <citation type="submission" date="2025-04" db="UniProtKB">
        <authorList>
            <consortium name="RefSeq"/>
        </authorList>
    </citation>
    <scope>IDENTIFICATION</scope>
    <source>
        <tissue evidence="4 5">Gonads</tissue>
    </source>
</reference>
<dbReference type="Gene3D" id="3.90.245.10">
    <property type="entry name" value="Ribonucleoside hydrolase-like"/>
    <property type="match status" value="1"/>
</dbReference>
<keyword evidence="3" id="KW-1185">Reference proteome</keyword>
<protein>
    <submittedName>
        <fullName evidence="4 5">Inosine-uridine preferring nucleoside hydrolase-like</fullName>
    </submittedName>
</protein>
<feature type="domain" description="Inosine/uridine-preferring nucleoside hydrolase" evidence="2">
    <location>
        <begin position="4"/>
        <end position="300"/>
    </location>
</feature>
<dbReference type="AlphaFoldDB" id="A0A6J2XBD4"/>
<dbReference type="KEGG" id="soy:115876479"/>
<comment type="similarity">
    <text evidence="1">Belongs to the IUNH family.</text>
</comment>
<sequence>MRRVILDVDVGCDDYLAILLFLHAEKLGLVKIEAITCASGNTSVDHVVRNTVRLLEITQRTDIPVFQGAHKPLLKHDQELSYFHGKDGLADLTYDKEPDLSIVRREHAAEALVNLVVNNPKEISLICLAPLTNIARSIKNNEKFASSLKDVWIMGGNYTKNDEKLLDIPVEFNFSYDPEAAYIVLSSLSNSVFILPWEATLKPSISLDWRYDILGGKTPALKLLTDVEKILYKDYRPIWQPCDAFIAFAFLDPEKHIVKLNKVNATVVTDNKNKGLLKIEQNKIGTDVVIIEDIHEEYFKDFLLNMSI</sequence>
<name>A0A6J2XBD4_SITOR</name>
<evidence type="ECO:0000313" key="5">
    <source>
        <dbReference type="RefSeq" id="XP_030748135.1"/>
    </source>
</evidence>
<proteinExistence type="inferred from homology"/>
<organism evidence="3 4">
    <name type="scientific">Sitophilus oryzae</name>
    <name type="common">Rice weevil</name>
    <name type="synonym">Curculio oryzae</name>
    <dbReference type="NCBI Taxonomy" id="7048"/>
    <lineage>
        <taxon>Eukaryota</taxon>
        <taxon>Metazoa</taxon>
        <taxon>Ecdysozoa</taxon>
        <taxon>Arthropoda</taxon>
        <taxon>Hexapoda</taxon>
        <taxon>Insecta</taxon>
        <taxon>Pterygota</taxon>
        <taxon>Neoptera</taxon>
        <taxon>Endopterygota</taxon>
        <taxon>Coleoptera</taxon>
        <taxon>Polyphaga</taxon>
        <taxon>Cucujiformia</taxon>
        <taxon>Curculionidae</taxon>
        <taxon>Dryophthorinae</taxon>
        <taxon>Sitophilus</taxon>
    </lineage>
</organism>
<evidence type="ECO:0000313" key="4">
    <source>
        <dbReference type="RefSeq" id="XP_030748134.1"/>
    </source>
</evidence>
<dbReference type="InterPro" id="IPR001910">
    <property type="entry name" value="Inosine/uridine_hydrolase_dom"/>
</dbReference>
<dbReference type="InterPro" id="IPR052775">
    <property type="entry name" value="IUN_hydrolase"/>
</dbReference>
<accession>A0A6J2XBD4</accession>
<dbReference type="RefSeq" id="XP_030748135.1">
    <property type="nucleotide sequence ID" value="XM_030892275.1"/>
</dbReference>
<evidence type="ECO:0000313" key="3">
    <source>
        <dbReference type="Proteomes" id="UP000504635"/>
    </source>
</evidence>
<dbReference type="SUPFAM" id="SSF53590">
    <property type="entry name" value="Nucleoside hydrolase"/>
    <property type="match status" value="1"/>
</dbReference>
<dbReference type="InterPro" id="IPR036452">
    <property type="entry name" value="Ribo_hydro-like"/>
</dbReference>
<dbReference type="OrthoDB" id="432381at2759"/>
<dbReference type="Pfam" id="PF01156">
    <property type="entry name" value="IU_nuc_hydro"/>
    <property type="match status" value="1"/>
</dbReference>
<gene>
    <name evidence="4 5" type="primary">LOC115876479</name>
</gene>